<reference evidence="7" key="1">
    <citation type="submission" date="2024-05" db="EMBL/GenBank/DDBJ databases">
        <title>Alkalihalobacillus sp. strain MEB203 novel alkaliphilic bacterium from Lonar Lake, India.</title>
        <authorList>
            <person name="Joshi A."/>
            <person name="Thite S."/>
            <person name="Mengade P."/>
        </authorList>
    </citation>
    <scope>NUCLEOTIDE SEQUENCE</scope>
    <source>
        <strain evidence="7">MEB 203</strain>
    </source>
</reference>
<organism evidence="7 8">
    <name type="scientific">Alkalihalobacterium chitinilyticum</name>
    <dbReference type="NCBI Taxonomy" id="2980103"/>
    <lineage>
        <taxon>Bacteria</taxon>
        <taxon>Bacillati</taxon>
        <taxon>Bacillota</taxon>
        <taxon>Bacilli</taxon>
        <taxon>Bacillales</taxon>
        <taxon>Bacillaceae</taxon>
        <taxon>Alkalihalobacterium</taxon>
    </lineage>
</organism>
<evidence type="ECO:0000256" key="6">
    <source>
        <dbReference type="SAM" id="Phobius"/>
    </source>
</evidence>
<evidence type="ECO:0000313" key="7">
    <source>
        <dbReference type="EMBL" id="MDE5414966.1"/>
    </source>
</evidence>
<comment type="similarity">
    <text evidence="2">Belongs to the SscA family.</text>
</comment>
<keyword evidence="3 6" id="KW-0812">Transmembrane</keyword>
<dbReference type="EMBL" id="JAOTPO010000012">
    <property type="protein sequence ID" value="MDE5414966.1"/>
    <property type="molecule type" value="Genomic_DNA"/>
</dbReference>
<protein>
    <submittedName>
        <fullName evidence="7">YjcZ family sporulation protein</fullName>
    </submittedName>
</protein>
<gene>
    <name evidence="7" type="ORF">N7Z68_16515</name>
</gene>
<dbReference type="Pfam" id="PF09680">
    <property type="entry name" value="YjcZ_2"/>
    <property type="match status" value="1"/>
</dbReference>
<comment type="caution">
    <text evidence="7">The sequence shown here is derived from an EMBL/GenBank/DDBJ whole genome shotgun (WGS) entry which is preliminary data.</text>
</comment>
<evidence type="ECO:0000256" key="5">
    <source>
        <dbReference type="ARBA" id="ARBA00023136"/>
    </source>
</evidence>
<feature type="transmembrane region" description="Helical" evidence="6">
    <location>
        <begin position="7"/>
        <end position="28"/>
    </location>
</feature>
<dbReference type="Proteomes" id="UP001148125">
    <property type="component" value="Unassembled WGS sequence"/>
</dbReference>
<keyword evidence="5 6" id="KW-0472">Membrane</keyword>
<sequence length="29" mass="3044">MTKATPAFGGFTLIVVLFILLIIVGAAYC</sequence>
<evidence type="ECO:0000256" key="2">
    <source>
        <dbReference type="ARBA" id="ARBA00010221"/>
    </source>
</evidence>
<dbReference type="NCBIfam" id="TIGR01732">
    <property type="entry name" value="tiny_TM_bacill"/>
    <property type="match status" value="1"/>
</dbReference>
<comment type="subcellular location">
    <subcellularLocation>
        <location evidence="1">Membrane</location>
        <topology evidence="1">Single-pass membrane protein</topology>
    </subcellularLocation>
</comment>
<evidence type="ECO:0000256" key="4">
    <source>
        <dbReference type="ARBA" id="ARBA00022989"/>
    </source>
</evidence>
<dbReference type="RefSeq" id="WP_275119574.1">
    <property type="nucleotide sequence ID" value="NZ_JAOTPO010000012.1"/>
</dbReference>
<keyword evidence="4 6" id="KW-1133">Transmembrane helix</keyword>
<accession>A0ABT5VHP0</accession>
<evidence type="ECO:0000256" key="3">
    <source>
        <dbReference type="ARBA" id="ARBA00022692"/>
    </source>
</evidence>
<keyword evidence="8" id="KW-1185">Reference proteome</keyword>
<proteinExistence type="inferred from homology"/>
<evidence type="ECO:0000256" key="1">
    <source>
        <dbReference type="ARBA" id="ARBA00004167"/>
    </source>
</evidence>
<evidence type="ECO:0000313" key="8">
    <source>
        <dbReference type="Proteomes" id="UP001148125"/>
    </source>
</evidence>
<name>A0ABT5VHP0_9BACI</name>
<dbReference type="InterPro" id="IPR010070">
    <property type="entry name" value="YjcZ-like"/>
</dbReference>